<evidence type="ECO:0000256" key="8">
    <source>
        <dbReference type="ARBA" id="ARBA00023125"/>
    </source>
</evidence>
<dbReference type="SMART" id="SM00525">
    <property type="entry name" value="FES"/>
    <property type="match status" value="1"/>
</dbReference>
<reference evidence="15 16" key="1">
    <citation type="submission" date="2020-12" db="EMBL/GenBank/DDBJ databases">
        <title>Identification and biosynthesis of polyene macrolides produced by Streptomyces alfalfae Men-myco-93-63.</title>
        <authorList>
            <person name="Liu D."/>
            <person name="Li Y."/>
            <person name="Liu L."/>
            <person name="Han X."/>
            <person name="Shen F."/>
        </authorList>
    </citation>
    <scope>NUCLEOTIDE SEQUENCE [LARGE SCALE GENOMIC DNA]</scope>
    <source>
        <strain evidence="15 16">Men-myco-93-63</strain>
    </source>
</reference>
<dbReference type="InterPro" id="IPR000445">
    <property type="entry name" value="HhH_motif"/>
</dbReference>
<dbReference type="GO" id="GO:0140078">
    <property type="term" value="F:class I DNA-(apurinic or apyrimidinic site) endonuclease activity"/>
    <property type="evidence" value="ECO:0007669"/>
    <property type="project" value="UniProtKB-EC"/>
</dbReference>
<accession>A0A7T4PHX6</accession>
<sequence length="366" mass="39415">MTRPEGTPPAKRAARAERSVRARQTTPEQQPASPKKAPPVKKQTPPGPEPAPAKKTTVPAEKTAATAKKATPAAKKTAGAAKKAASTAKKATPAAKKAAATPKKAPAAAKLPQESRTALVRRARRINRELAEVYSYAHPELDFENPFELLVATVLSAQTTDLRVNQTTPRLFARYPTPEDLAAAAPEEVEELIRPTGFFRAKTKSIMGLAKALTEDFGGEVPGRVEDLVKLPGVGRKTAFVVLGNAFGVPGITVDTHFGRLVRRWRWTEETDPEKVEAAVGALFPKSEWTMLSHRVIFHGRRICHSRKPACGACPIAPLCPSYGEGETDPEKAKKLLKYEMGGFPGQRLKPPADYPGKPAPPLAEG</sequence>
<name>A0A7T4PHX6_9ACTN</name>
<dbReference type="PROSITE" id="PS00764">
    <property type="entry name" value="ENDONUCLEASE_III_1"/>
    <property type="match status" value="1"/>
</dbReference>
<keyword evidence="10 12" id="KW-0456">Lyase</keyword>
<comment type="cofactor">
    <cofactor evidence="12">
        <name>[4Fe-4S] cluster</name>
        <dbReference type="ChEBI" id="CHEBI:49883"/>
    </cofactor>
    <text evidence="12">Binds 1 [4Fe-4S] cluster.</text>
</comment>
<dbReference type="InterPro" id="IPR005759">
    <property type="entry name" value="Nth"/>
</dbReference>
<keyword evidence="9 12" id="KW-0234">DNA repair</keyword>
<proteinExistence type="inferred from homology"/>
<dbReference type="EC" id="4.2.99.18" evidence="12"/>
<dbReference type="PANTHER" id="PTHR10359">
    <property type="entry name" value="A/G-SPECIFIC ADENINE GLYCOSYLASE/ENDONUCLEASE III"/>
    <property type="match status" value="1"/>
</dbReference>
<dbReference type="FunFam" id="1.10.340.30:FF:000001">
    <property type="entry name" value="Endonuclease III"/>
    <property type="match status" value="1"/>
</dbReference>
<dbReference type="GO" id="GO:0003677">
    <property type="term" value="F:DNA binding"/>
    <property type="evidence" value="ECO:0007669"/>
    <property type="project" value="UniProtKB-UniRule"/>
</dbReference>
<feature type="compositionally biased region" description="Low complexity" evidence="13">
    <location>
        <begin position="29"/>
        <end position="43"/>
    </location>
</feature>
<feature type="region of interest" description="Disordered" evidence="13">
    <location>
        <begin position="343"/>
        <end position="366"/>
    </location>
</feature>
<dbReference type="InterPro" id="IPR011257">
    <property type="entry name" value="DNA_glycosylase"/>
</dbReference>
<dbReference type="Pfam" id="PF00633">
    <property type="entry name" value="HHH"/>
    <property type="match status" value="1"/>
</dbReference>
<protein>
    <recommendedName>
        <fullName evidence="12">Endonuclease III</fullName>
        <ecNumber evidence="12">4.2.99.18</ecNumber>
    </recommendedName>
    <alternativeName>
        <fullName evidence="12">DNA-(apurinic or apyrimidinic site) lyase</fullName>
    </alternativeName>
</protein>
<evidence type="ECO:0000313" key="15">
    <source>
        <dbReference type="EMBL" id="QQC90552.1"/>
    </source>
</evidence>
<comment type="catalytic activity">
    <reaction evidence="12">
        <text>2'-deoxyribonucleotide-(2'-deoxyribose 5'-phosphate)-2'-deoxyribonucleotide-DNA = a 3'-end 2'-deoxyribonucleotide-(2,3-dehydro-2,3-deoxyribose 5'-phosphate)-DNA + a 5'-end 5'-phospho-2'-deoxyribonucleoside-DNA + H(+)</text>
        <dbReference type="Rhea" id="RHEA:66592"/>
        <dbReference type="Rhea" id="RHEA-COMP:13180"/>
        <dbReference type="Rhea" id="RHEA-COMP:16897"/>
        <dbReference type="Rhea" id="RHEA-COMP:17067"/>
        <dbReference type="ChEBI" id="CHEBI:15378"/>
        <dbReference type="ChEBI" id="CHEBI:136412"/>
        <dbReference type="ChEBI" id="CHEBI:157695"/>
        <dbReference type="ChEBI" id="CHEBI:167181"/>
        <dbReference type="EC" id="4.2.99.18"/>
    </reaction>
</comment>
<dbReference type="GO" id="GO:0019104">
    <property type="term" value="F:DNA N-glycosylase activity"/>
    <property type="evidence" value="ECO:0007669"/>
    <property type="project" value="UniProtKB-UniRule"/>
</dbReference>
<feature type="binding site" evidence="12">
    <location>
        <position position="304"/>
    </location>
    <ligand>
        <name>[4Fe-4S] cluster</name>
        <dbReference type="ChEBI" id="CHEBI:49883"/>
    </ligand>
</feature>
<evidence type="ECO:0000313" key="16">
    <source>
        <dbReference type="Proteomes" id="UP000596130"/>
    </source>
</evidence>
<dbReference type="CDD" id="cd00056">
    <property type="entry name" value="ENDO3c"/>
    <property type="match status" value="1"/>
</dbReference>
<dbReference type="NCBIfam" id="TIGR01083">
    <property type="entry name" value="nth"/>
    <property type="match status" value="1"/>
</dbReference>
<feature type="domain" description="HhH-GPD" evidence="14">
    <location>
        <begin position="155"/>
        <end position="302"/>
    </location>
</feature>
<keyword evidence="8 12" id="KW-0238">DNA-binding</keyword>
<organism evidence="15 16">
    <name type="scientific">Streptomyces alfalfae</name>
    <dbReference type="NCBI Taxonomy" id="1642299"/>
    <lineage>
        <taxon>Bacteria</taxon>
        <taxon>Bacillati</taxon>
        <taxon>Actinomycetota</taxon>
        <taxon>Actinomycetes</taxon>
        <taxon>Kitasatosporales</taxon>
        <taxon>Streptomycetaceae</taxon>
        <taxon>Streptomyces</taxon>
    </lineage>
</organism>
<evidence type="ECO:0000256" key="6">
    <source>
        <dbReference type="ARBA" id="ARBA00023004"/>
    </source>
</evidence>
<dbReference type="Gene3D" id="1.10.1670.10">
    <property type="entry name" value="Helix-hairpin-Helix base-excision DNA repair enzymes (C-terminal)"/>
    <property type="match status" value="1"/>
</dbReference>
<dbReference type="InterPro" id="IPR003265">
    <property type="entry name" value="HhH-GPD_domain"/>
</dbReference>
<evidence type="ECO:0000256" key="7">
    <source>
        <dbReference type="ARBA" id="ARBA00023014"/>
    </source>
</evidence>
<feature type="compositionally biased region" description="Low complexity" evidence="13">
    <location>
        <begin position="53"/>
        <end position="110"/>
    </location>
</feature>
<evidence type="ECO:0000256" key="13">
    <source>
        <dbReference type="SAM" id="MobiDB-lite"/>
    </source>
</evidence>
<keyword evidence="15" id="KW-0255">Endonuclease</keyword>
<keyword evidence="5 12" id="KW-0378">Hydrolase</keyword>
<evidence type="ECO:0000256" key="10">
    <source>
        <dbReference type="ARBA" id="ARBA00023239"/>
    </source>
</evidence>
<dbReference type="PANTHER" id="PTHR10359:SF18">
    <property type="entry name" value="ENDONUCLEASE III"/>
    <property type="match status" value="1"/>
</dbReference>
<dbReference type="PROSITE" id="PS01155">
    <property type="entry name" value="ENDONUCLEASE_III_2"/>
    <property type="match status" value="1"/>
</dbReference>
<dbReference type="Pfam" id="PF10576">
    <property type="entry name" value="EndIII_4Fe-2S"/>
    <property type="match status" value="1"/>
</dbReference>
<dbReference type="SMART" id="SM00478">
    <property type="entry name" value="ENDO3c"/>
    <property type="match status" value="1"/>
</dbReference>
<dbReference type="InterPro" id="IPR004036">
    <property type="entry name" value="Endonuclease-III-like_CS2"/>
</dbReference>
<feature type="binding site" evidence="12">
    <location>
        <position position="311"/>
    </location>
    <ligand>
        <name>[4Fe-4S] cluster</name>
        <dbReference type="ChEBI" id="CHEBI:49883"/>
    </ligand>
</feature>
<evidence type="ECO:0000256" key="5">
    <source>
        <dbReference type="ARBA" id="ARBA00022801"/>
    </source>
</evidence>
<keyword evidence="7 12" id="KW-0411">Iron-sulfur</keyword>
<dbReference type="EMBL" id="CP065959">
    <property type="protein sequence ID" value="QQC90552.1"/>
    <property type="molecule type" value="Genomic_DNA"/>
</dbReference>
<keyword evidence="4 12" id="KW-0227">DNA damage</keyword>
<gene>
    <name evidence="12 15" type="primary">nth</name>
    <name evidence="15" type="ORF">I8755_20685</name>
</gene>
<dbReference type="Proteomes" id="UP000596130">
    <property type="component" value="Chromosome"/>
</dbReference>
<evidence type="ECO:0000256" key="3">
    <source>
        <dbReference type="ARBA" id="ARBA00022723"/>
    </source>
</evidence>
<dbReference type="Gene3D" id="1.10.340.30">
    <property type="entry name" value="Hypothetical protein, domain 2"/>
    <property type="match status" value="1"/>
</dbReference>
<evidence type="ECO:0000259" key="14">
    <source>
        <dbReference type="SMART" id="SM00478"/>
    </source>
</evidence>
<dbReference type="GO" id="GO:0051539">
    <property type="term" value="F:4 iron, 4 sulfur cluster binding"/>
    <property type="evidence" value="ECO:0007669"/>
    <property type="project" value="UniProtKB-UniRule"/>
</dbReference>
<dbReference type="Pfam" id="PF00730">
    <property type="entry name" value="HhH-GPD"/>
    <property type="match status" value="1"/>
</dbReference>
<evidence type="ECO:0000256" key="11">
    <source>
        <dbReference type="ARBA" id="ARBA00023295"/>
    </source>
</evidence>
<feature type="region of interest" description="Disordered" evidence="13">
    <location>
        <begin position="1"/>
        <end position="113"/>
    </location>
</feature>
<evidence type="ECO:0000256" key="12">
    <source>
        <dbReference type="HAMAP-Rule" id="MF_00942"/>
    </source>
</evidence>
<evidence type="ECO:0000256" key="9">
    <source>
        <dbReference type="ARBA" id="ARBA00023204"/>
    </source>
</evidence>
<dbReference type="HAMAP" id="MF_00942">
    <property type="entry name" value="Nth"/>
    <property type="match status" value="1"/>
</dbReference>
<feature type="binding site" evidence="12">
    <location>
        <position position="314"/>
    </location>
    <ligand>
        <name>[4Fe-4S] cluster</name>
        <dbReference type="ChEBI" id="CHEBI:49883"/>
    </ligand>
</feature>
<keyword evidence="3 12" id="KW-0479">Metal-binding</keyword>
<dbReference type="InterPro" id="IPR003651">
    <property type="entry name" value="Endonuclease3_FeS-loop_motif"/>
</dbReference>
<dbReference type="GO" id="GO:0046872">
    <property type="term" value="F:metal ion binding"/>
    <property type="evidence" value="ECO:0007669"/>
    <property type="project" value="UniProtKB-KW"/>
</dbReference>
<dbReference type="AlphaFoldDB" id="A0A7T4PHX6"/>
<keyword evidence="15" id="KW-0540">Nuclease</keyword>
<keyword evidence="2 12" id="KW-0004">4Fe-4S</keyword>
<comment type="similarity">
    <text evidence="1 12">Belongs to the Nth/MutY family.</text>
</comment>
<dbReference type="FunFam" id="1.10.1670.10:FF:000001">
    <property type="entry name" value="Endonuclease III"/>
    <property type="match status" value="1"/>
</dbReference>
<keyword evidence="11 12" id="KW-0326">Glycosidase</keyword>
<evidence type="ECO:0000256" key="4">
    <source>
        <dbReference type="ARBA" id="ARBA00022763"/>
    </source>
</evidence>
<dbReference type="GO" id="GO:0006285">
    <property type="term" value="P:base-excision repair, AP site formation"/>
    <property type="evidence" value="ECO:0007669"/>
    <property type="project" value="TreeGrafter"/>
</dbReference>
<evidence type="ECO:0000256" key="2">
    <source>
        <dbReference type="ARBA" id="ARBA00022485"/>
    </source>
</evidence>
<dbReference type="InterPro" id="IPR023170">
    <property type="entry name" value="HhH_base_excis_C"/>
</dbReference>
<keyword evidence="6 12" id="KW-0408">Iron</keyword>
<feature type="binding site" evidence="12">
    <location>
        <position position="320"/>
    </location>
    <ligand>
        <name>[4Fe-4S] cluster</name>
        <dbReference type="ChEBI" id="CHEBI:49883"/>
    </ligand>
</feature>
<evidence type="ECO:0000256" key="1">
    <source>
        <dbReference type="ARBA" id="ARBA00008343"/>
    </source>
</evidence>
<dbReference type="InterPro" id="IPR004035">
    <property type="entry name" value="Endouclease-III_FeS-bd_BS"/>
</dbReference>
<comment type="function">
    <text evidence="12">DNA repair enzyme that has both DNA N-glycosylase activity and AP-lyase activity. The DNA N-glycosylase activity releases various damaged pyrimidines from DNA by cleaving the N-glycosidic bond, leaving an AP (apurinic/apyrimidinic) site. The AP-lyase activity cleaves the phosphodiester bond 3' to the AP site by a beta-elimination, leaving a 3'-terminal unsaturated sugar and a product with a terminal 5'-phosphate.</text>
</comment>
<dbReference type="SUPFAM" id="SSF48150">
    <property type="entry name" value="DNA-glycosylase"/>
    <property type="match status" value="1"/>
</dbReference>